<feature type="region of interest" description="Disordered" evidence="1">
    <location>
        <begin position="317"/>
        <end position="341"/>
    </location>
</feature>
<organism evidence="2 3">
    <name type="scientific">Lojkania enalia</name>
    <dbReference type="NCBI Taxonomy" id="147567"/>
    <lineage>
        <taxon>Eukaryota</taxon>
        <taxon>Fungi</taxon>
        <taxon>Dikarya</taxon>
        <taxon>Ascomycota</taxon>
        <taxon>Pezizomycotina</taxon>
        <taxon>Dothideomycetes</taxon>
        <taxon>Pleosporomycetidae</taxon>
        <taxon>Pleosporales</taxon>
        <taxon>Pleosporales incertae sedis</taxon>
        <taxon>Lojkania</taxon>
    </lineage>
</organism>
<dbReference type="Proteomes" id="UP000800093">
    <property type="component" value="Unassembled WGS sequence"/>
</dbReference>
<evidence type="ECO:0000313" key="2">
    <source>
        <dbReference type="EMBL" id="KAF2265276.1"/>
    </source>
</evidence>
<dbReference type="AlphaFoldDB" id="A0A9P4KAV9"/>
<keyword evidence="3" id="KW-1185">Reference proteome</keyword>
<evidence type="ECO:0000256" key="1">
    <source>
        <dbReference type="SAM" id="MobiDB-lite"/>
    </source>
</evidence>
<gene>
    <name evidence="2" type="ORF">CC78DRAFT_443764</name>
</gene>
<name>A0A9P4KAV9_9PLEO</name>
<sequence>PSLTGSSVWLSGTEEDGGFDFGISPDVKANIQGVLEGCRELDDKCYQEARGVLRSADLEVNHKLERRHFGHFLLKTAKGGWAIFADIAANLYMSWYQKSKDLEGVESFMFIPVSIASEAAKLETATDVVISAGGTAIATITPKPDPTSITGSRAPSVTAVTSAHDGLSQGDLVVFLDQNLASRMQEIMMRTTECEDGAKFDREHSSKRRANSRLGRAICAYQGVVINLAAALSDLLQTNLGGLNLATPATPPDRAAAAELTQQFMEDYAPLMNLPVNRSREIAAYLFSLSIIVILERQPLGPENKIPSTMIQTDAPTNGPAQTTASMFSSSSSGCPDPTKTPVGPQVLSDGEYPHCPCNTPSDMVMQLASDAELKAMNMFMELF</sequence>
<comment type="caution">
    <text evidence="2">The sequence shown here is derived from an EMBL/GenBank/DDBJ whole genome shotgun (WGS) entry which is preliminary data.</text>
</comment>
<dbReference type="OrthoDB" id="3687237at2759"/>
<feature type="non-terminal residue" evidence="2">
    <location>
        <position position="384"/>
    </location>
</feature>
<proteinExistence type="predicted"/>
<feature type="compositionally biased region" description="Polar residues" evidence="1">
    <location>
        <begin position="317"/>
        <end position="328"/>
    </location>
</feature>
<dbReference type="EMBL" id="ML986609">
    <property type="protein sequence ID" value="KAF2265276.1"/>
    <property type="molecule type" value="Genomic_DNA"/>
</dbReference>
<evidence type="ECO:0000313" key="3">
    <source>
        <dbReference type="Proteomes" id="UP000800093"/>
    </source>
</evidence>
<reference evidence="3" key="1">
    <citation type="journal article" date="2020" name="Stud. Mycol.">
        <title>101 Dothideomycetes genomes: A test case for predicting lifestyles and emergence of pathogens.</title>
        <authorList>
            <person name="Haridas S."/>
            <person name="Albert R."/>
            <person name="Binder M."/>
            <person name="Bloem J."/>
            <person name="LaButti K."/>
            <person name="Salamov A."/>
            <person name="Andreopoulos B."/>
            <person name="Baker S."/>
            <person name="Barry K."/>
            <person name="Bills G."/>
            <person name="Bluhm B."/>
            <person name="Cannon C."/>
            <person name="Castanera R."/>
            <person name="Culley D."/>
            <person name="Daum C."/>
            <person name="Ezra D."/>
            <person name="Gonzalez J."/>
            <person name="Henrissat B."/>
            <person name="Kuo A."/>
            <person name="Liang C."/>
            <person name="Lipzen A."/>
            <person name="Lutzoni F."/>
            <person name="Magnuson J."/>
            <person name="Mondo S."/>
            <person name="Nolan M."/>
            <person name="Ohm R."/>
            <person name="Pangilinan J."/>
            <person name="Park H.-J."/>
            <person name="Ramirez L."/>
            <person name="Alfaro M."/>
            <person name="Sun H."/>
            <person name="Tritt A."/>
            <person name="Yoshinaga Y."/>
            <person name="Zwiers L.-H."/>
            <person name="Turgeon B."/>
            <person name="Goodwin S."/>
            <person name="Spatafora J."/>
            <person name="Crous P."/>
            <person name="Grigoriev I."/>
        </authorList>
    </citation>
    <scope>NUCLEOTIDE SEQUENCE [LARGE SCALE GENOMIC DNA]</scope>
    <source>
        <strain evidence="3">CBS 304.66</strain>
    </source>
</reference>
<accession>A0A9P4KAV9</accession>
<protein>
    <submittedName>
        <fullName evidence="2">Uncharacterized protein</fullName>
    </submittedName>
</protein>
<feature type="non-terminal residue" evidence="2">
    <location>
        <position position="1"/>
    </location>
</feature>